<protein>
    <submittedName>
        <fullName evidence="1">9562_t:CDS:1</fullName>
    </submittedName>
</protein>
<gene>
    <name evidence="1" type="ORF">RPERSI_LOCUS2199</name>
</gene>
<sequence>MQSFSEKKARQQLDRSLELIEQIKNDKNHAKSKLKIFKKLTLAKNDYEEAKKEAENKYNEKLNKLFRVICASDDYETAFEMRLLGGFGYKQDIAQGQELIKKASRLGLTSAITWLCNFTK</sequence>
<evidence type="ECO:0000313" key="1">
    <source>
        <dbReference type="EMBL" id="CAG8509628.1"/>
    </source>
</evidence>
<dbReference type="Proteomes" id="UP000789920">
    <property type="component" value="Unassembled WGS sequence"/>
</dbReference>
<proteinExistence type="predicted"/>
<dbReference type="EMBL" id="CAJVQC010002330">
    <property type="protein sequence ID" value="CAG8509628.1"/>
    <property type="molecule type" value="Genomic_DNA"/>
</dbReference>
<keyword evidence="2" id="KW-1185">Reference proteome</keyword>
<organism evidence="1 2">
    <name type="scientific">Racocetra persica</name>
    <dbReference type="NCBI Taxonomy" id="160502"/>
    <lineage>
        <taxon>Eukaryota</taxon>
        <taxon>Fungi</taxon>
        <taxon>Fungi incertae sedis</taxon>
        <taxon>Mucoromycota</taxon>
        <taxon>Glomeromycotina</taxon>
        <taxon>Glomeromycetes</taxon>
        <taxon>Diversisporales</taxon>
        <taxon>Gigasporaceae</taxon>
        <taxon>Racocetra</taxon>
    </lineage>
</organism>
<name>A0ACA9L6A4_9GLOM</name>
<reference evidence="1" key="1">
    <citation type="submission" date="2021-06" db="EMBL/GenBank/DDBJ databases">
        <authorList>
            <person name="Kallberg Y."/>
            <person name="Tangrot J."/>
            <person name="Rosling A."/>
        </authorList>
    </citation>
    <scope>NUCLEOTIDE SEQUENCE</scope>
    <source>
        <strain evidence="1">MA461A</strain>
    </source>
</reference>
<comment type="caution">
    <text evidence="1">The sequence shown here is derived from an EMBL/GenBank/DDBJ whole genome shotgun (WGS) entry which is preliminary data.</text>
</comment>
<evidence type="ECO:0000313" key="2">
    <source>
        <dbReference type="Proteomes" id="UP000789920"/>
    </source>
</evidence>
<accession>A0ACA9L6A4</accession>